<evidence type="ECO:0000256" key="1">
    <source>
        <dbReference type="ARBA" id="ARBA00004245"/>
    </source>
</evidence>
<dbReference type="GO" id="GO:0005874">
    <property type="term" value="C:microtubule"/>
    <property type="evidence" value="ECO:0007669"/>
    <property type="project" value="UniProtKB-KW"/>
</dbReference>
<organism evidence="9 10">
    <name type="scientific">Halocaridina rubra</name>
    <name type="common">Hawaiian red shrimp</name>
    <dbReference type="NCBI Taxonomy" id="373956"/>
    <lineage>
        <taxon>Eukaryota</taxon>
        <taxon>Metazoa</taxon>
        <taxon>Ecdysozoa</taxon>
        <taxon>Arthropoda</taxon>
        <taxon>Crustacea</taxon>
        <taxon>Multicrustacea</taxon>
        <taxon>Malacostraca</taxon>
        <taxon>Eumalacostraca</taxon>
        <taxon>Eucarida</taxon>
        <taxon>Decapoda</taxon>
        <taxon>Pleocyemata</taxon>
        <taxon>Caridea</taxon>
        <taxon>Atyoidea</taxon>
        <taxon>Atyidae</taxon>
        <taxon>Halocaridina</taxon>
    </lineage>
</organism>
<dbReference type="InterPro" id="IPR032108">
    <property type="entry name" value="CLIP1_ZNF"/>
</dbReference>
<feature type="domain" description="CLIP1 zinc knuckle" evidence="8">
    <location>
        <begin position="159"/>
        <end position="176"/>
    </location>
</feature>
<sequence>MSTISSDNRVGELETEKFNLIEDVVSLQDQLSALKSETAETAIRTKELETEAASCNSLRSKVSTLEMEKRNLEKKIVDLQVQVASKDISNNDADNFFKQIKDEKDQLEGQVNFLNSVIVDMQRKNDDLKTRIEILQLGPVPDDSRNGVSPAGRHPVAPRMYCDICDCFDAHDTEDCPKQASSDSPPPTQYHGERGSFFH</sequence>
<evidence type="ECO:0000256" key="7">
    <source>
        <dbReference type="SAM" id="MobiDB-lite"/>
    </source>
</evidence>
<comment type="caution">
    <text evidence="9">The sequence shown here is derived from an EMBL/GenBank/DDBJ whole genome shotgun (WGS) entry which is preliminary data.</text>
</comment>
<dbReference type="AlphaFoldDB" id="A0AAN8XAM8"/>
<gene>
    <name evidence="9" type="ORF">SK128_012421</name>
</gene>
<evidence type="ECO:0000313" key="9">
    <source>
        <dbReference type="EMBL" id="KAK7075320.1"/>
    </source>
</evidence>
<reference evidence="9 10" key="1">
    <citation type="submission" date="2023-11" db="EMBL/GenBank/DDBJ databases">
        <title>Halocaridina rubra genome assembly.</title>
        <authorList>
            <person name="Smith C."/>
        </authorList>
    </citation>
    <scope>NUCLEOTIDE SEQUENCE [LARGE SCALE GENOMIC DNA]</scope>
    <source>
        <strain evidence="9">EP-1</strain>
        <tissue evidence="9">Whole</tissue>
    </source>
</reference>
<feature type="coiled-coil region" evidence="6">
    <location>
        <begin position="55"/>
        <end position="124"/>
    </location>
</feature>
<dbReference type="Pfam" id="PF16641">
    <property type="entry name" value="CLIP1_ZNF"/>
    <property type="match status" value="1"/>
</dbReference>
<proteinExistence type="predicted"/>
<keyword evidence="4 6" id="KW-0175">Coiled coil</keyword>
<protein>
    <recommendedName>
        <fullName evidence="8">CLIP1 zinc knuckle domain-containing protein</fullName>
    </recommendedName>
</protein>
<evidence type="ECO:0000256" key="5">
    <source>
        <dbReference type="ARBA" id="ARBA00023212"/>
    </source>
</evidence>
<evidence type="ECO:0000256" key="2">
    <source>
        <dbReference type="ARBA" id="ARBA00022490"/>
    </source>
</evidence>
<evidence type="ECO:0000313" key="10">
    <source>
        <dbReference type="Proteomes" id="UP001381693"/>
    </source>
</evidence>
<keyword evidence="5" id="KW-0206">Cytoskeleton</keyword>
<evidence type="ECO:0000256" key="6">
    <source>
        <dbReference type="SAM" id="Coils"/>
    </source>
</evidence>
<keyword evidence="10" id="KW-1185">Reference proteome</keyword>
<comment type="subcellular location">
    <subcellularLocation>
        <location evidence="1">Cytoplasm</location>
        <location evidence="1">Cytoskeleton</location>
    </subcellularLocation>
</comment>
<evidence type="ECO:0000256" key="3">
    <source>
        <dbReference type="ARBA" id="ARBA00022701"/>
    </source>
</evidence>
<dbReference type="SUPFAM" id="SSF90257">
    <property type="entry name" value="Myosin rod fragments"/>
    <property type="match status" value="1"/>
</dbReference>
<keyword evidence="2" id="KW-0963">Cytoplasm</keyword>
<dbReference type="EMBL" id="JAXCGZ010011324">
    <property type="protein sequence ID" value="KAK7075320.1"/>
    <property type="molecule type" value="Genomic_DNA"/>
</dbReference>
<name>A0AAN8XAM8_HALRR</name>
<dbReference type="Proteomes" id="UP001381693">
    <property type="component" value="Unassembled WGS sequence"/>
</dbReference>
<evidence type="ECO:0000256" key="4">
    <source>
        <dbReference type="ARBA" id="ARBA00023054"/>
    </source>
</evidence>
<feature type="region of interest" description="Disordered" evidence="7">
    <location>
        <begin position="174"/>
        <end position="199"/>
    </location>
</feature>
<accession>A0AAN8XAM8</accession>
<evidence type="ECO:0000259" key="8">
    <source>
        <dbReference type="Pfam" id="PF16641"/>
    </source>
</evidence>
<keyword evidence="3" id="KW-0493">Microtubule</keyword>